<feature type="domain" description="NAD(P)-binding" evidence="1">
    <location>
        <begin position="7"/>
        <end position="198"/>
    </location>
</feature>
<dbReference type="Pfam" id="PF13460">
    <property type="entry name" value="NAD_binding_10"/>
    <property type="match status" value="1"/>
</dbReference>
<comment type="caution">
    <text evidence="2">The sequence shown here is derived from an EMBL/GenBank/DDBJ whole genome shotgun (WGS) entry which is preliminary data.</text>
</comment>
<dbReference type="OrthoDB" id="7352421at2"/>
<organism evidence="2 3">
    <name type="scientific">Hwanghaeella grinnelliae</name>
    <dbReference type="NCBI Taxonomy" id="2500179"/>
    <lineage>
        <taxon>Bacteria</taxon>
        <taxon>Pseudomonadati</taxon>
        <taxon>Pseudomonadota</taxon>
        <taxon>Alphaproteobacteria</taxon>
        <taxon>Rhodospirillales</taxon>
        <taxon>Rhodospirillaceae</taxon>
        <taxon>Hwanghaeella</taxon>
    </lineage>
</organism>
<evidence type="ECO:0000313" key="2">
    <source>
        <dbReference type="EMBL" id="RVU35810.1"/>
    </source>
</evidence>
<name>A0A3S2VLX1_9PROT</name>
<dbReference type="Gene3D" id="3.40.50.720">
    <property type="entry name" value="NAD(P)-binding Rossmann-like Domain"/>
    <property type="match status" value="1"/>
</dbReference>
<dbReference type="Proteomes" id="UP000287447">
    <property type="component" value="Unassembled WGS sequence"/>
</dbReference>
<dbReference type="EMBL" id="SADE01000002">
    <property type="protein sequence ID" value="RVU35810.1"/>
    <property type="molecule type" value="Genomic_DNA"/>
</dbReference>
<evidence type="ECO:0000313" key="3">
    <source>
        <dbReference type="Proteomes" id="UP000287447"/>
    </source>
</evidence>
<dbReference type="PANTHER" id="PTHR43355:SF2">
    <property type="entry name" value="FLAVIN REDUCTASE (NADPH)"/>
    <property type="match status" value="1"/>
</dbReference>
<accession>A0A3S2VLX1</accession>
<dbReference type="SUPFAM" id="SSF51735">
    <property type="entry name" value="NAD(P)-binding Rossmann-fold domains"/>
    <property type="match status" value="1"/>
</dbReference>
<sequence length="213" mass="22631">MKIVVFGARGAVGSRIVAEARARGHNVTAVVRSSTQLNGEAQTVKSVAADITDATALPSLLAGFDLAISAVRPPDGQEQDLATLTESLLTAAATAKICLLIVGGAASLLVPDKNLHTVLTAPGFLPDEVVPIARASFAQYELCREERHADWTYLSPPAMLVPGERKGHYRIGADTLLIDGDGNSHISMEDFSVAMLDEAERPSHRQARFTVAY</sequence>
<evidence type="ECO:0000259" key="1">
    <source>
        <dbReference type="Pfam" id="PF13460"/>
    </source>
</evidence>
<dbReference type="RefSeq" id="WP_127765287.1">
    <property type="nucleotide sequence ID" value="NZ_SADE01000002.1"/>
</dbReference>
<proteinExistence type="predicted"/>
<dbReference type="PANTHER" id="PTHR43355">
    <property type="entry name" value="FLAVIN REDUCTASE (NADPH)"/>
    <property type="match status" value="1"/>
</dbReference>
<keyword evidence="3" id="KW-1185">Reference proteome</keyword>
<dbReference type="InterPro" id="IPR036291">
    <property type="entry name" value="NAD(P)-bd_dom_sf"/>
</dbReference>
<dbReference type="AlphaFoldDB" id="A0A3S2VLX1"/>
<protein>
    <submittedName>
        <fullName evidence="2">NAD-dependent epimerase/dehydratase family protein</fullName>
    </submittedName>
</protein>
<dbReference type="InterPro" id="IPR051606">
    <property type="entry name" value="Polyketide_Oxido-like"/>
</dbReference>
<gene>
    <name evidence="2" type="ORF">EOI86_11110</name>
</gene>
<dbReference type="GO" id="GO:0016646">
    <property type="term" value="F:oxidoreductase activity, acting on the CH-NH group of donors, NAD or NADP as acceptor"/>
    <property type="evidence" value="ECO:0007669"/>
    <property type="project" value="TreeGrafter"/>
</dbReference>
<reference evidence="3" key="1">
    <citation type="submission" date="2019-01" db="EMBL/GenBank/DDBJ databases">
        <title>Gri0909 isolated from a small marine red alga.</title>
        <authorList>
            <person name="Kim J."/>
            <person name="Jeong S.E."/>
            <person name="Jeon C.O."/>
        </authorList>
    </citation>
    <scope>NUCLEOTIDE SEQUENCE [LARGE SCALE GENOMIC DNA]</scope>
    <source>
        <strain evidence="3">Gri0909</strain>
    </source>
</reference>
<dbReference type="InterPro" id="IPR016040">
    <property type="entry name" value="NAD(P)-bd_dom"/>
</dbReference>